<dbReference type="OrthoDB" id="677887at2"/>
<sequence length="121" mass="13291">MSRKILAVDDDRDIVDIIKIVLEDEGFEVSTLTNGRNVLNVISSLKPDLVLLDVMLGGVDGRDICKAIKSHSLFKNIPVVMISASHNLQSFLQLPGSPNDFLSKPFDIDSLVRKVKAQFAA</sequence>
<keyword evidence="1 2" id="KW-0597">Phosphoprotein</keyword>
<dbReference type="Proteomes" id="UP000223749">
    <property type="component" value="Chromosome"/>
</dbReference>
<gene>
    <name evidence="4" type="ORF">CPT03_04905</name>
</gene>
<organism evidence="4 5">
    <name type="scientific">Pedobacter ginsengisoli</name>
    <dbReference type="NCBI Taxonomy" id="363852"/>
    <lineage>
        <taxon>Bacteria</taxon>
        <taxon>Pseudomonadati</taxon>
        <taxon>Bacteroidota</taxon>
        <taxon>Sphingobacteriia</taxon>
        <taxon>Sphingobacteriales</taxon>
        <taxon>Sphingobacteriaceae</taxon>
        <taxon>Pedobacter</taxon>
    </lineage>
</organism>
<dbReference type="Gene3D" id="3.40.50.2300">
    <property type="match status" value="1"/>
</dbReference>
<reference evidence="4 5" key="1">
    <citation type="submission" date="2017-10" db="EMBL/GenBank/DDBJ databases">
        <title>Whole genome of Pedobacter ginsengisoli T01R-27 isolated from tomato rhizosphere.</title>
        <authorList>
            <person name="Weon H.-Y."/>
            <person name="Lee S.A."/>
            <person name="Sang M.K."/>
            <person name="Song J."/>
        </authorList>
    </citation>
    <scope>NUCLEOTIDE SEQUENCE [LARGE SCALE GENOMIC DNA]</scope>
    <source>
        <strain evidence="4 5">T01R-27</strain>
    </source>
</reference>
<dbReference type="KEGG" id="pgs:CPT03_04905"/>
<evidence type="ECO:0000313" key="4">
    <source>
        <dbReference type="EMBL" id="ATP55847.1"/>
    </source>
</evidence>
<dbReference type="SUPFAM" id="SSF52172">
    <property type="entry name" value="CheY-like"/>
    <property type="match status" value="1"/>
</dbReference>
<dbReference type="AlphaFoldDB" id="A0A2D1U2J8"/>
<dbReference type="InterPro" id="IPR011006">
    <property type="entry name" value="CheY-like_superfamily"/>
</dbReference>
<dbReference type="PANTHER" id="PTHR44591:SF3">
    <property type="entry name" value="RESPONSE REGULATORY DOMAIN-CONTAINING PROTEIN"/>
    <property type="match status" value="1"/>
</dbReference>
<evidence type="ECO:0000256" key="2">
    <source>
        <dbReference type="PROSITE-ProRule" id="PRU00169"/>
    </source>
</evidence>
<dbReference type="InterPro" id="IPR001789">
    <property type="entry name" value="Sig_transdc_resp-reg_receiver"/>
</dbReference>
<dbReference type="PANTHER" id="PTHR44591">
    <property type="entry name" value="STRESS RESPONSE REGULATOR PROTEIN 1"/>
    <property type="match status" value="1"/>
</dbReference>
<dbReference type="InterPro" id="IPR050595">
    <property type="entry name" value="Bact_response_regulator"/>
</dbReference>
<dbReference type="PROSITE" id="PS50110">
    <property type="entry name" value="RESPONSE_REGULATORY"/>
    <property type="match status" value="1"/>
</dbReference>
<feature type="modified residue" description="4-aspartylphosphate" evidence="2">
    <location>
        <position position="53"/>
    </location>
</feature>
<evidence type="ECO:0000313" key="5">
    <source>
        <dbReference type="Proteomes" id="UP000223749"/>
    </source>
</evidence>
<dbReference type="EMBL" id="CP024091">
    <property type="protein sequence ID" value="ATP55847.1"/>
    <property type="molecule type" value="Genomic_DNA"/>
</dbReference>
<evidence type="ECO:0000259" key="3">
    <source>
        <dbReference type="PROSITE" id="PS50110"/>
    </source>
</evidence>
<dbReference type="SMART" id="SM00448">
    <property type="entry name" value="REC"/>
    <property type="match status" value="1"/>
</dbReference>
<keyword evidence="5" id="KW-1185">Reference proteome</keyword>
<name>A0A2D1U2J8_9SPHI</name>
<dbReference type="RefSeq" id="WP_099437792.1">
    <property type="nucleotide sequence ID" value="NZ_CP024091.1"/>
</dbReference>
<proteinExistence type="predicted"/>
<accession>A0A2D1U2J8</accession>
<evidence type="ECO:0000256" key="1">
    <source>
        <dbReference type="ARBA" id="ARBA00022553"/>
    </source>
</evidence>
<dbReference type="GO" id="GO:0000160">
    <property type="term" value="P:phosphorelay signal transduction system"/>
    <property type="evidence" value="ECO:0007669"/>
    <property type="project" value="InterPro"/>
</dbReference>
<protein>
    <submittedName>
        <fullName evidence="4">Response regulator</fullName>
    </submittedName>
</protein>
<feature type="domain" description="Response regulatory" evidence="3">
    <location>
        <begin position="4"/>
        <end position="119"/>
    </location>
</feature>
<dbReference type="Pfam" id="PF00072">
    <property type="entry name" value="Response_reg"/>
    <property type="match status" value="1"/>
</dbReference>